<reference evidence="1" key="1">
    <citation type="journal article" date="2014" name="Front. Microbiol.">
        <title>High frequency of phylogenetically diverse reductive dehalogenase-homologous genes in deep subseafloor sedimentary metagenomes.</title>
        <authorList>
            <person name="Kawai M."/>
            <person name="Futagami T."/>
            <person name="Toyoda A."/>
            <person name="Takaki Y."/>
            <person name="Nishi S."/>
            <person name="Hori S."/>
            <person name="Arai W."/>
            <person name="Tsubouchi T."/>
            <person name="Morono Y."/>
            <person name="Uchiyama I."/>
            <person name="Ito T."/>
            <person name="Fujiyama A."/>
            <person name="Inagaki F."/>
            <person name="Takami H."/>
        </authorList>
    </citation>
    <scope>NUCLEOTIDE SEQUENCE</scope>
    <source>
        <strain evidence="1">Expedition CK06-06</strain>
    </source>
</reference>
<dbReference type="AlphaFoldDB" id="X1FBB6"/>
<evidence type="ECO:0000313" key="1">
    <source>
        <dbReference type="EMBL" id="GAH18028.1"/>
    </source>
</evidence>
<dbReference type="EMBL" id="BART01033246">
    <property type="protein sequence ID" value="GAH18028.1"/>
    <property type="molecule type" value="Genomic_DNA"/>
</dbReference>
<proteinExistence type="predicted"/>
<comment type="caution">
    <text evidence="1">The sequence shown here is derived from an EMBL/GenBank/DDBJ whole genome shotgun (WGS) entry which is preliminary data.</text>
</comment>
<gene>
    <name evidence="1" type="ORF">S01H4_57201</name>
</gene>
<protein>
    <submittedName>
        <fullName evidence="1">Uncharacterized protein</fullName>
    </submittedName>
</protein>
<sequence>MKKIGIIFVILVLVGLFSLSFCAGANMLKDAHNNRQAIGGERMKLISYQEIKDRAVMVVKDTKNGHEYLITDSGIFPIIPDESK</sequence>
<name>X1FBB6_9ZZZZ</name>
<accession>X1FBB6</accession>
<organism evidence="1">
    <name type="scientific">marine sediment metagenome</name>
    <dbReference type="NCBI Taxonomy" id="412755"/>
    <lineage>
        <taxon>unclassified sequences</taxon>
        <taxon>metagenomes</taxon>
        <taxon>ecological metagenomes</taxon>
    </lineage>
</organism>